<dbReference type="InterPro" id="IPR036291">
    <property type="entry name" value="NAD(P)-bd_dom_sf"/>
</dbReference>
<dbReference type="GO" id="GO:0070403">
    <property type="term" value="F:NAD+ binding"/>
    <property type="evidence" value="ECO:0007669"/>
    <property type="project" value="InterPro"/>
</dbReference>
<dbReference type="InterPro" id="IPR006108">
    <property type="entry name" value="3HC_DH_C"/>
</dbReference>
<dbReference type="SUPFAM" id="SSF51735">
    <property type="entry name" value="NAD(P)-binding Rossmann-fold domains"/>
    <property type="match status" value="1"/>
</dbReference>
<sequence>MKQSWNPPKNYRDRPVVILGAGVLGRRIGCIWASAGFNVRFRDPSAQQRDDGLAYVQENAASYAKHTGKSIGTAQAFESMEDALTDAWLVIEAVPEKIQIKIDTFAQLDALAPNDCILASNSSSYKSCEMLEKVSESAKRRILNMHYYMPPQCMVVELMTDGYTEEGIFPFLVELCKEGNTLPFVARKQSTGFIFNRLWAAVKRETLSILAEGVSVPEEIDTLWTEMFIKGRSTPCTMMDQVGLDTVAFIESHYAQERGLSSKNTVDYLNENYINHGKLGTKSSLGGLYAASKTKTTNHFGEPRLVVLDIGLSAASPSMSSGSVIEISTNGEHKEVLAENQSLPDGVGIDPCTGRVFWTNMGVPGKNDGSVVAFDRESKTLETIVPHGTINTPKQLALDTQSKKIYFCDREGLAVYRCNFDGSQLEKIVEAGNPTDINEATDATNWCVGIAVAPTLGKFYWTQKGPSKGNQGRIFSANISLPEGQSPASRKDIECIIDSLPEPIDLEIDQDSGLMYWTDRGEIPFGNSLNRMRLDQDGRPLVTESIKKHEVLTRQFNEAIGLKLDVKNNAVYVTDLGGTIYRCDLDGGHKSVLYSEEFAAFTGITMS</sequence>
<dbReference type="Proteomes" id="UP000191285">
    <property type="component" value="Unassembled WGS sequence"/>
</dbReference>
<dbReference type="Gene3D" id="1.10.1040.10">
    <property type="entry name" value="N-(1-d-carboxylethyl)-l-norvaline Dehydrogenase, domain 2"/>
    <property type="match status" value="1"/>
</dbReference>
<evidence type="ECO:0000313" key="5">
    <source>
        <dbReference type="Proteomes" id="UP000191285"/>
    </source>
</evidence>
<reference evidence="5" key="1">
    <citation type="journal article" date="2017" name="Nat. Microbiol.">
        <title>Global analysis of biosynthetic gene clusters reveals vast potential of secondary metabolite production in Penicillium species.</title>
        <authorList>
            <person name="Nielsen J.C."/>
            <person name="Grijseels S."/>
            <person name="Prigent S."/>
            <person name="Ji B."/>
            <person name="Dainat J."/>
            <person name="Nielsen K.F."/>
            <person name="Frisvad J.C."/>
            <person name="Workman M."/>
            <person name="Nielsen J."/>
        </authorList>
    </citation>
    <scope>NUCLEOTIDE SEQUENCE [LARGE SCALE GENOMIC DNA]</scope>
    <source>
        <strain evidence="5">IBT 24891</strain>
    </source>
</reference>
<protein>
    <submittedName>
        <fullName evidence="4">Uncharacterized protein</fullName>
    </submittedName>
</protein>
<dbReference type="OrthoDB" id="5958943at2759"/>
<dbReference type="Gene3D" id="2.120.10.30">
    <property type="entry name" value="TolB, C-terminal domain"/>
    <property type="match status" value="2"/>
</dbReference>
<gene>
    <name evidence="4" type="ORF">PENSTE_c015G00395</name>
</gene>
<evidence type="ECO:0000259" key="2">
    <source>
        <dbReference type="Pfam" id="PF00725"/>
    </source>
</evidence>
<dbReference type="Gene3D" id="3.40.50.720">
    <property type="entry name" value="NAD(P)-binding Rossmann-like Domain"/>
    <property type="match status" value="1"/>
</dbReference>
<keyword evidence="5" id="KW-1185">Reference proteome</keyword>
<dbReference type="InterPro" id="IPR013328">
    <property type="entry name" value="6PGD_dom2"/>
</dbReference>
<evidence type="ECO:0000313" key="4">
    <source>
        <dbReference type="EMBL" id="OQE19546.1"/>
    </source>
</evidence>
<dbReference type="InterPro" id="IPR008927">
    <property type="entry name" value="6-PGluconate_DH-like_C_sf"/>
</dbReference>
<dbReference type="EMBL" id="MLKD01000015">
    <property type="protein sequence ID" value="OQE19546.1"/>
    <property type="molecule type" value="Genomic_DNA"/>
</dbReference>
<accession>A0A1V6T026</accession>
<dbReference type="Pfam" id="PF02737">
    <property type="entry name" value="3HCDH_N"/>
    <property type="match status" value="1"/>
</dbReference>
<dbReference type="InterPro" id="IPR000033">
    <property type="entry name" value="LDLR_classB_rpt"/>
</dbReference>
<evidence type="ECO:0000259" key="3">
    <source>
        <dbReference type="Pfam" id="PF02737"/>
    </source>
</evidence>
<keyword evidence="1" id="KW-0560">Oxidoreductase</keyword>
<proteinExistence type="predicted"/>
<dbReference type="GO" id="GO:0006631">
    <property type="term" value="P:fatty acid metabolic process"/>
    <property type="evidence" value="ECO:0007669"/>
    <property type="project" value="InterPro"/>
</dbReference>
<organism evidence="4 5">
    <name type="scientific">Penicillium steckii</name>
    <dbReference type="NCBI Taxonomy" id="303698"/>
    <lineage>
        <taxon>Eukaryota</taxon>
        <taxon>Fungi</taxon>
        <taxon>Dikarya</taxon>
        <taxon>Ascomycota</taxon>
        <taxon>Pezizomycotina</taxon>
        <taxon>Eurotiomycetes</taxon>
        <taxon>Eurotiomycetidae</taxon>
        <taxon>Eurotiales</taxon>
        <taxon>Aspergillaceae</taxon>
        <taxon>Penicillium</taxon>
    </lineage>
</organism>
<dbReference type="GO" id="GO:0016616">
    <property type="term" value="F:oxidoreductase activity, acting on the CH-OH group of donors, NAD or NADP as acceptor"/>
    <property type="evidence" value="ECO:0007669"/>
    <property type="project" value="InterPro"/>
</dbReference>
<feature type="domain" description="3-hydroxyacyl-CoA dehydrogenase NAD binding" evidence="3">
    <location>
        <begin position="16"/>
        <end position="186"/>
    </location>
</feature>
<dbReference type="SUPFAM" id="SSF48179">
    <property type="entry name" value="6-phosphogluconate dehydrogenase C-terminal domain-like"/>
    <property type="match status" value="1"/>
</dbReference>
<comment type="caution">
    <text evidence="4">The sequence shown here is derived from an EMBL/GenBank/DDBJ whole genome shotgun (WGS) entry which is preliminary data.</text>
</comment>
<dbReference type="InterPro" id="IPR011042">
    <property type="entry name" value="6-blade_b-propeller_TolB-like"/>
</dbReference>
<evidence type="ECO:0000256" key="1">
    <source>
        <dbReference type="ARBA" id="ARBA00023002"/>
    </source>
</evidence>
<dbReference type="AlphaFoldDB" id="A0A1V6T026"/>
<dbReference type="InterPro" id="IPR006176">
    <property type="entry name" value="3-OHacyl-CoA_DH_NAD-bd"/>
</dbReference>
<dbReference type="PANTHER" id="PTHR48075">
    <property type="entry name" value="3-HYDROXYACYL-COA DEHYDROGENASE FAMILY PROTEIN"/>
    <property type="match status" value="1"/>
</dbReference>
<dbReference type="STRING" id="303698.A0A1V6T026"/>
<dbReference type="SUPFAM" id="SSF101898">
    <property type="entry name" value="NHL repeat"/>
    <property type="match status" value="1"/>
</dbReference>
<dbReference type="SMART" id="SM00135">
    <property type="entry name" value="LY"/>
    <property type="match status" value="5"/>
</dbReference>
<name>A0A1V6T026_9EURO</name>
<dbReference type="PANTHER" id="PTHR48075:SF10">
    <property type="entry name" value="DEHYDROGENASE, PUTATIVE (AFU_ORTHOLOGUE AFUA_5G10070)-RELATED"/>
    <property type="match status" value="1"/>
</dbReference>
<feature type="domain" description="3-hydroxyacyl-CoA dehydrogenase C-terminal" evidence="2">
    <location>
        <begin position="192"/>
        <end position="286"/>
    </location>
</feature>
<dbReference type="Pfam" id="PF00725">
    <property type="entry name" value="3HCDH"/>
    <property type="match status" value="1"/>
</dbReference>